<dbReference type="RefSeq" id="WP_229708395.1">
    <property type="nucleotide sequence ID" value="NZ_BMEA01000001.1"/>
</dbReference>
<evidence type="ECO:0000313" key="5">
    <source>
        <dbReference type="EMBL" id="GGB77352.1"/>
    </source>
</evidence>
<name>A0A8H9KS40_9MICO</name>
<dbReference type="PRINTS" id="PR01415">
    <property type="entry name" value="ANKYRIN"/>
</dbReference>
<keyword evidence="2 3" id="KW-0040">ANK repeat</keyword>
<dbReference type="GO" id="GO:0085020">
    <property type="term" value="P:protein K6-linked ubiquitination"/>
    <property type="evidence" value="ECO:0007669"/>
    <property type="project" value="TreeGrafter"/>
</dbReference>
<dbReference type="EMBL" id="BMEA01000001">
    <property type="protein sequence ID" value="GGB77352.1"/>
    <property type="molecule type" value="Genomic_DNA"/>
</dbReference>
<dbReference type="SMART" id="SM00248">
    <property type="entry name" value="ANK"/>
    <property type="match status" value="4"/>
</dbReference>
<gene>
    <name evidence="5" type="ORF">GCM10011314_16250</name>
</gene>
<proteinExistence type="predicted"/>
<comment type="caution">
    <text evidence="5">The sequence shown here is derived from an EMBL/GenBank/DDBJ whole genome shotgun (WGS) entry which is preliminary data.</text>
</comment>
<accession>A0A8H9KS40</accession>
<dbReference type="Proteomes" id="UP000628079">
    <property type="component" value="Unassembled WGS sequence"/>
</dbReference>
<dbReference type="InterPro" id="IPR002110">
    <property type="entry name" value="Ankyrin_rpt"/>
</dbReference>
<dbReference type="PROSITE" id="PS50088">
    <property type="entry name" value="ANK_REPEAT"/>
    <property type="match status" value="3"/>
</dbReference>
<feature type="repeat" description="ANK" evidence="3">
    <location>
        <begin position="65"/>
        <end position="97"/>
    </location>
</feature>
<feature type="chain" id="PRO_5039380301" description="Ankyrin repeat domain-containing protein" evidence="4">
    <location>
        <begin position="25"/>
        <end position="224"/>
    </location>
</feature>
<feature type="repeat" description="ANK" evidence="3">
    <location>
        <begin position="164"/>
        <end position="201"/>
    </location>
</feature>
<keyword evidence="4" id="KW-0732">Signal</keyword>
<organism evidence="5 6">
    <name type="scientific">Knoellia flava</name>
    <dbReference type="NCBI Taxonomy" id="913969"/>
    <lineage>
        <taxon>Bacteria</taxon>
        <taxon>Bacillati</taxon>
        <taxon>Actinomycetota</taxon>
        <taxon>Actinomycetes</taxon>
        <taxon>Micrococcales</taxon>
        <taxon>Intrasporangiaceae</taxon>
        <taxon>Knoellia</taxon>
    </lineage>
</organism>
<evidence type="ECO:0008006" key="7">
    <source>
        <dbReference type="Google" id="ProtNLM"/>
    </source>
</evidence>
<dbReference type="PANTHER" id="PTHR24171:SF8">
    <property type="entry name" value="BRCA1-ASSOCIATED RING DOMAIN PROTEIN 1"/>
    <property type="match status" value="1"/>
</dbReference>
<dbReference type="SUPFAM" id="SSF48403">
    <property type="entry name" value="Ankyrin repeat"/>
    <property type="match status" value="1"/>
</dbReference>
<dbReference type="InterPro" id="IPR036770">
    <property type="entry name" value="Ankyrin_rpt-contain_sf"/>
</dbReference>
<feature type="repeat" description="ANK" evidence="3">
    <location>
        <begin position="32"/>
        <end position="64"/>
    </location>
</feature>
<dbReference type="Gene3D" id="1.25.40.20">
    <property type="entry name" value="Ankyrin repeat-containing domain"/>
    <property type="match status" value="2"/>
</dbReference>
<dbReference type="Pfam" id="PF12796">
    <property type="entry name" value="Ank_2"/>
    <property type="match status" value="2"/>
</dbReference>
<evidence type="ECO:0000313" key="6">
    <source>
        <dbReference type="Proteomes" id="UP000628079"/>
    </source>
</evidence>
<dbReference type="GO" id="GO:0004842">
    <property type="term" value="F:ubiquitin-protein transferase activity"/>
    <property type="evidence" value="ECO:0007669"/>
    <property type="project" value="TreeGrafter"/>
</dbReference>
<evidence type="ECO:0000256" key="2">
    <source>
        <dbReference type="ARBA" id="ARBA00023043"/>
    </source>
</evidence>
<reference evidence="5" key="1">
    <citation type="journal article" date="2014" name="Int. J. Syst. Evol. Microbiol.">
        <title>Complete genome sequence of Corynebacterium casei LMG S-19264T (=DSM 44701T), isolated from a smear-ripened cheese.</title>
        <authorList>
            <consortium name="US DOE Joint Genome Institute (JGI-PGF)"/>
            <person name="Walter F."/>
            <person name="Albersmeier A."/>
            <person name="Kalinowski J."/>
            <person name="Ruckert C."/>
        </authorList>
    </citation>
    <scope>NUCLEOTIDE SEQUENCE</scope>
    <source>
        <strain evidence="5">CGMCC 1.10749</strain>
    </source>
</reference>
<feature type="signal peptide" evidence="4">
    <location>
        <begin position="1"/>
        <end position="24"/>
    </location>
</feature>
<dbReference type="PROSITE" id="PS51257">
    <property type="entry name" value="PROKAR_LIPOPROTEIN"/>
    <property type="match status" value="1"/>
</dbReference>
<evidence type="ECO:0000256" key="1">
    <source>
        <dbReference type="ARBA" id="ARBA00022737"/>
    </source>
</evidence>
<protein>
    <recommendedName>
        <fullName evidence="7">Ankyrin repeat domain-containing protein</fullName>
    </recommendedName>
</protein>
<evidence type="ECO:0000256" key="4">
    <source>
        <dbReference type="SAM" id="SignalP"/>
    </source>
</evidence>
<evidence type="ECO:0000256" key="3">
    <source>
        <dbReference type="PROSITE-ProRule" id="PRU00023"/>
    </source>
</evidence>
<dbReference type="AlphaFoldDB" id="A0A8H9KS40"/>
<dbReference type="PROSITE" id="PS50297">
    <property type="entry name" value="ANK_REP_REGION"/>
    <property type="match status" value="1"/>
</dbReference>
<dbReference type="PANTHER" id="PTHR24171">
    <property type="entry name" value="ANKYRIN REPEAT DOMAIN-CONTAINING PROTEIN 39-RELATED"/>
    <property type="match status" value="1"/>
</dbReference>
<reference evidence="5" key="2">
    <citation type="submission" date="2020-09" db="EMBL/GenBank/DDBJ databases">
        <authorList>
            <person name="Sun Q."/>
            <person name="Zhou Y."/>
        </authorList>
    </citation>
    <scope>NUCLEOTIDE SEQUENCE</scope>
    <source>
        <strain evidence="5">CGMCC 1.10749</strain>
    </source>
</reference>
<keyword evidence="1" id="KW-0677">Repeat</keyword>
<sequence length="224" mass="23437">MRRLVVAVLALAMGCLLLVGGCTARQDDDVTSPATDLLAAASSGDVEGVRAALEAGADIERRDEQGRTALLLAATHDHVEVAEVLVERGASADALDDRHDTPWLVTGVTGSVAMLEALLPAGPDLTIRNRYGGVSVIPASERGHVDYVRRVVETGIDVDHVNDLGWTALLEAVILGDGGPRHQEIVRILLDAGADPSIPDRDGVTALDHARDRGQTEVAAILGG</sequence>